<proteinExistence type="predicted"/>
<protein>
    <recommendedName>
        <fullName evidence="1">Plasmid pRiA4b Orf3-like domain-containing protein</fullName>
    </recommendedName>
</protein>
<dbReference type="GeneID" id="92931134"/>
<dbReference type="AlphaFoldDB" id="A0A1E7YTB6"/>
<gene>
    <name evidence="2" type="ORF">BAE30_11740</name>
</gene>
<dbReference type="PANTHER" id="PTHR41878:SF1">
    <property type="entry name" value="TNPR PROTEIN"/>
    <property type="match status" value="1"/>
</dbReference>
<evidence type="ECO:0000313" key="2">
    <source>
        <dbReference type="EMBL" id="OFC53775.1"/>
    </source>
</evidence>
<comment type="caution">
    <text evidence="2">The sequence shown here is derived from an EMBL/GenBank/DDBJ whole genome shotgun (WGS) entry which is preliminary data.</text>
</comment>
<organism evidence="2 3">
    <name type="scientific">Acidithiobacillus caldus</name>
    <dbReference type="NCBI Taxonomy" id="33059"/>
    <lineage>
        <taxon>Bacteria</taxon>
        <taxon>Pseudomonadati</taxon>
        <taxon>Pseudomonadota</taxon>
        <taxon>Acidithiobacillia</taxon>
        <taxon>Acidithiobacillales</taxon>
        <taxon>Acidithiobacillaceae</taxon>
        <taxon>Acidithiobacillus</taxon>
    </lineage>
</organism>
<dbReference type="Proteomes" id="UP000175707">
    <property type="component" value="Unassembled WGS sequence"/>
</dbReference>
<dbReference type="Gene3D" id="3.10.290.30">
    <property type="entry name" value="MM3350-like"/>
    <property type="match status" value="1"/>
</dbReference>
<accession>A0A1E7YTB6</accession>
<name>A0A1E7YTB6_9PROT</name>
<feature type="domain" description="Plasmid pRiA4b Orf3-like" evidence="1">
    <location>
        <begin position="18"/>
        <end position="92"/>
    </location>
</feature>
<dbReference type="PANTHER" id="PTHR41878">
    <property type="entry name" value="LEXA REPRESSOR-RELATED"/>
    <property type="match status" value="1"/>
</dbReference>
<dbReference type="SUPFAM" id="SSF159941">
    <property type="entry name" value="MM3350-like"/>
    <property type="match status" value="1"/>
</dbReference>
<sequence length="115" mass="12994">MDPKSSRLIAARRDDAPGWDHRIRVESVHSVDSPLGVGYVENGENACPPEDSGGIPGYQEFLDALQESPRSEEMKEFLRWAGEDFDPTRFDRFAANAALLRMGWNRWVVLDGEDD</sequence>
<reference evidence="2 3" key="1">
    <citation type="submission" date="2016-06" db="EMBL/GenBank/DDBJ databases">
        <title>Gene turnover analysis identifies the evolutionary adaptation of the extremophile Acidithiobacillus caldus.</title>
        <authorList>
            <person name="Zhang X."/>
        </authorList>
    </citation>
    <scope>NUCLEOTIDE SEQUENCE [LARGE SCALE GENOMIC DNA]</scope>
    <source>
        <strain evidence="2 3">S1</strain>
    </source>
</reference>
<dbReference type="RefSeq" id="WP_014002656.1">
    <property type="nucleotide sequence ID" value="NZ_CP026328.2"/>
</dbReference>
<dbReference type="PATRIC" id="fig|33059.14.peg.266"/>
<dbReference type="InterPro" id="IPR012912">
    <property type="entry name" value="Plasmid_pRiA4b_Orf3-like"/>
</dbReference>
<dbReference type="EMBL" id="LZYH01000765">
    <property type="protein sequence ID" value="OFC53775.1"/>
    <property type="molecule type" value="Genomic_DNA"/>
</dbReference>
<dbReference type="InterPro" id="IPR024047">
    <property type="entry name" value="MM3350-like_sf"/>
</dbReference>
<dbReference type="Pfam" id="PF07929">
    <property type="entry name" value="PRiA4_ORF3"/>
    <property type="match status" value="1"/>
</dbReference>
<evidence type="ECO:0000313" key="3">
    <source>
        <dbReference type="Proteomes" id="UP000175707"/>
    </source>
</evidence>
<evidence type="ECO:0000259" key="1">
    <source>
        <dbReference type="Pfam" id="PF07929"/>
    </source>
</evidence>